<dbReference type="AlphaFoldDB" id="A0A8H5F9Z7"/>
<proteinExistence type="predicted"/>
<protein>
    <recommendedName>
        <fullName evidence="3">HAT C-terminal dimerisation domain-containing protein</fullName>
    </recommendedName>
</protein>
<name>A0A8H5F9Z7_9AGAR</name>
<dbReference type="SUPFAM" id="SSF53098">
    <property type="entry name" value="Ribonuclease H-like"/>
    <property type="match status" value="1"/>
</dbReference>
<dbReference type="EMBL" id="JAACJM010000344">
    <property type="protein sequence ID" value="KAF5329216.1"/>
    <property type="molecule type" value="Genomic_DNA"/>
</dbReference>
<organism evidence="1 2">
    <name type="scientific">Tetrapyrgos nigripes</name>
    <dbReference type="NCBI Taxonomy" id="182062"/>
    <lineage>
        <taxon>Eukaryota</taxon>
        <taxon>Fungi</taxon>
        <taxon>Dikarya</taxon>
        <taxon>Basidiomycota</taxon>
        <taxon>Agaricomycotina</taxon>
        <taxon>Agaricomycetes</taxon>
        <taxon>Agaricomycetidae</taxon>
        <taxon>Agaricales</taxon>
        <taxon>Marasmiineae</taxon>
        <taxon>Marasmiaceae</taxon>
        <taxon>Tetrapyrgos</taxon>
    </lineage>
</organism>
<reference evidence="1 2" key="1">
    <citation type="journal article" date="2020" name="ISME J.">
        <title>Uncovering the hidden diversity of litter-decomposition mechanisms in mushroom-forming fungi.</title>
        <authorList>
            <person name="Floudas D."/>
            <person name="Bentzer J."/>
            <person name="Ahren D."/>
            <person name="Johansson T."/>
            <person name="Persson P."/>
            <person name="Tunlid A."/>
        </authorList>
    </citation>
    <scope>NUCLEOTIDE SEQUENCE [LARGE SCALE GENOMIC DNA]</scope>
    <source>
        <strain evidence="1 2">CBS 291.85</strain>
    </source>
</reference>
<dbReference type="InterPro" id="IPR012337">
    <property type="entry name" value="RNaseH-like_sf"/>
</dbReference>
<accession>A0A8H5F9Z7</accession>
<gene>
    <name evidence="1" type="ORF">D9758_018199</name>
</gene>
<evidence type="ECO:0008006" key="3">
    <source>
        <dbReference type="Google" id="ProtNLM"/>
    </source>
</evidence>
<comment type="caution">
    <text evidence="1">The sequence shown here is derived from an EMBL/GenBank/DDBJ whole genome shotgun (WGS) entry which is preliminary data.</text>
</comment>
<keyword evidence="2" id="KW-1185">Reference proteome</keyword>
<sequence>MYNTDELSITGNETNCFSKHIPAGARCIPVQASAVPCERAFSSSKETDADRRSRLDPVFMEVLRILKAMYHEDRLNFTKSWVATTPELGEEKADGTCTMDEAVNITMTDMSREKLKDMLINGQIQDIARLINASYGISPAESNT</sequence>
<evidence type="ECO:0000313" key="2">
    <source>
        <dbReference type="Proteomes" id="UP000559256"/>
    </source>
</evidence>
<dbReference type="Proteomes" id="UP000559256">
    <property type="component" value="Unassembled WGS sequence"/>
</dbReference>
<dbReference type="OrthoDB" id="3262464at2759"/>
<evidence type="ECO:0000313" key="1">
    <source>
        <dbReference type="EMBL" id="KAF5329216.1"/>
    </source>
</evidence>